<reference evidence="10" key="2">
    <citation type="submission" date="2025-08" db="UniProtKB">
        <authorList>
            <consortium name="RefSeq"/>
        </authorList>
    </citation>
    <scope>IDENTIFICATION</scope>
    <source>
        <strain evidence="10">S238N-H82</strain>
        <tissue evidence="10">Testes</tissue>
    </source>
</reference>
<keyword evidence="4 7" id="KW-0812">Transmembrane</keyword>
<dbReference type="GeneID" id="118406108"/>
<dbReference type="OrthoDB" id="10037417at2759"/>
<feature type="compositionally biased region" description="Low complexity" evidence="8">
    <location>
        <begin position="16"/>
        <end position="30"/>
    </location>
</feature>
<keyword evidence="3" id="KW-1003">Cell membrane</keyword>
<keyword evidence="9" id="KW-1185">Reference proteome</keyword>
<comment type="subcellular location">
    <subcellularLocation>
        <location evidence="1">Cell membrane</location>
        <topology evidence="1">Multi-pass membrane protein</topology>
    </subcellularLocation>
    <subcellularLocation>
        <location evidence="7">Membrane</location>
        <topology evidence="7">Multi-pass membrane protein</topology>
    </subcellularLocation>
</comment>
<evidence type="ECO:0000256" key="6">
    <source>
        <dbReference type="ARBA" id="ARBA00023136"/>
    </source>
</evidence>
<feature type="transmembrane region" description="Helical" evidence="7">
    <location>
        <begin position="356"/>
        <end position="378"/>
    </location>
</feature>
<feature type="transmembrane region" description="Helical" evidence="7">
    <location>
        <begin position="260"/>
        <end position="280"/>
    </location>
</feature>
<sequence length="425" mass="48211">MSTATEATDVPKSRAKAASLSAQQSATVQSTCPKQPAGKRLQGRTMETSFWESKHGKILWLVVLPLGLYIIDISTDIGLAFQFYNSGQMVWFGWMMGFIVVPSAIINITLTEEAFKHHDGENRLSKNFKYLLNYLRLGVFVQYYNLYRRLQRGESVEDIVKKDLPLTHLLEAVFSNMPQLYLQWYIILNTTEQISALQVATMVISYVAAVKAHSMYIYMYFRKHRPLDIRSIFLCICIASLEVYARGLAMATFLKHFKPRWIFIPIGIHWLVFTGTYMCIHARKGASCEYQSDSTTSEDISYKRIIQGLVHLLLYTFLGTTFGAPHLKMIFLNFFVTMLDHFSSMFVNAVTATPSVVPFVKLAIASLFGICAAARLSVGSYNATSKHLYHNNNHDEPTSRPSLIEDDNPIKEADCTAQTTPVQWV</sequence>
<dbReference type="InterPro" id="IPR018629">
    <property type="entry name" value="XK-rel"/>
</dbReference>
<dbReference type="PANTHER" id="PTHR16024">
    <property type="entry name" value="XK-RELATED PROTEIN"/>
    <property type="match status" value="1"/>
</dbReference>
<feature type="transmembrane region" description="Helical" evidence="7">
    <location>
        <begin position="91"/>
        <end position="110"/>
    </location>
</feature>
<dbReference type="GO" id="GO:0016020">
    <property type="term" value="C:membrane"/>
    <property type="evidence" value="ECO:0000318"/>
    <property type="project" value="GO_Central"/>
</dbReference>
<dbReference type="InterPro" id="IPR050895">
    <property type="entry name" value="XK-related_scramblase"/>
</dbReference>
<evidence type="ECO:0000256" key="8">
    <source>
        <dbReference type="SAM" id="MobiDB-lite"/>
    </source>
</evidence>
<protein>
    <recommendedName>
        <fullName evidence="7">XK-related protein</fullName>
    </recommendedName>
</protein>
<accession>A0A9J7KJM5</accession>
<organism evidence="9 10">
    <name type="scientific">Branchiostoma floridae</name>
    <name type="common">Florida lancelet</name>
    <name type="synonym">Amphioxus</name>
    <dbReference type="NCBI Taxonomy" id="7739"/>
    <lineage>
        <taxon>Eukaryota</taxon>
        <taxon>Metazoa</taxon>
        <taxon>Chordata</taxon>
        <taxon>Cephalochordata</taxon>
        <taxon>Leptocardii</taxon>
        <taxon>Amphioxiformes</taxon>
        <taxon>Branchiostomatidae</taxon>
        <taxon>Branchiostoma</taxon>
    </lineage>
</organism>
<comment type="similarity">
    <text evidence="2 7">Belongs to the XK family.</text>
</comment>
<evidence type="ECO:0000256" key="3">
    <source>
        <dbReference type="ARBA" id="ARBA00022475"/>
    </source>
</evidence>
<dbReference type="GO" id="GO:0005886">
    <property type="term" value="C:plasma membrane"/>
    <property type="evidence" value="ECO:0007669"/>
    <property type="project" value="UniProtKB-SubCell"/>
</dbReference>
<keyword evidence="5 7" id="KW-1133">Transmembrane helix</keyword>
<dbReference type="RefSeq" id="XP_035661867.1">
    <property type="nucleotide sequence ID" value="XM_035805974.1"/>
</dbReference>
<evidence type="ECO:0000256" key="5">
    <source>
        <dbReference type="ARBA" id="ARBA00022989"/>
    </source>
</evidence>
<evidence type="ECO:0000313" key="9">
    <source>
        <dbReference type="Proteomes" id="UP000001554"/>
    </source>
</evidence>
<feature type="transmembrane region" description="Helical" evidence="7">
    <location>
        <begin position="233"/>
        <end position="254"/>
    </location>
</feature>
<gene>
    <name evidence="10" type="primary">LOC118406108</name>
</gene>
<dbReference type="Pfam" id="PF09815">
    <property type="entry name" value="XK-related"/>
    <property type="match status" value="1"/>
</dbReference>
<evidence type="ECO:0000256" key="2">
    <source>
        <dbReference type="ARBA" id="ARBA00008789"/>
    </source>
</evidence>
<dbReference type="KEGG" id="bfo:118406108"/>
<evidence type="ECO:0000256" key="4">
    <source>
        <dbReference type="ARBA" id="ARBA00022692"/>
    </source>
</evidence>
<name>A0A9J7KJM5_BRAFL</name>
<dbReference type="PANTHER" id="PTHR16024:SF28">
    <property type="entry name" value="XK-RELATED PROTEIN"/>
    <property type="match status" value="1"/>
</dbReference>
<feature type="transmembrane region" description="Helical" evidence="7">
    <location>
        <begin position="58"/>
        <end position="79"/>
    </location>
</feature>
<proteinExistence type="inferred from homology"/>
<feature type="transmembrane region" description="Helical" evidence="7">
    <location>
        <begin position="312"/>
        <end position="336"/>
    </location>
</feature>
<feature type="region of interest" description="Disordered" evidence="8">
    <location>
        <begin position="1"/>
        <end position="39"/>
    </location>
</feature>
<evidence type="ECO:0000313" key="10">
    <source>
        <dbReference type="RefSeq" id="XP_035661867.1"/>
    </source>
</evidence>
<evidence type="ECO:0000256" key="7">
    <source>
        <dbReference type="RuleBase" id="RU910716"/>
    </source>
</evidence>
<keyword evidence="6 7" id="KW-0472">Membrane</keyword>
<reference evidence="9" key="1">
    <citation type="journal article" date="2020" name="Nat. Ecol. Evol.">
        <title>Deeply conserved synteny resolves early events in vertebrate evolution.</title>
        <authorList>
            <person name="Simakov O."/>
            <person name="Marletaz F."/>
            <person name="Yue J.X."/>
            <person name="O'Connell B."/>
            <person name="Jenkins J."/>
            <person name="Brandt A."/>
            <person name="Calef R."/>
            <person name="Tung C.H."/>
            <person name="Huang T.K."/>
            <person name="Schmutz J."/>
            <person name="Satoh N."/>
            <person name="Yu J.K."/>
            <person name="Putnam N.H."/>
            <person name="Green R.E."/>
            <person name="Rokhsar D.S."/>
        </authorList>
    </citation>
    <scope>NUCLEOTIDE SEQUENCE [LARGE SCALE GENOMIC DNA]</scope>
    <source>
        <strain evidence="9">S238N-H82</strain>
    </source>
</reference>
<dbReference type="Proteomes" id="UP000001554">
    <property type="component" value="Chromosome 18"/>
</dbReference>
<evidence type="ECO:0000256" key="1">
    <source>
        <dbReference type="ARBA" id="ARBA00004651"/>
    </source>
</evidence>
<dbReference type="AlphaFoldDB" id="A0A9J7KJM5"/>